<dbReference type="Proteomes" id="UP000030758">
    <property type="component" value="Unassembled WGS sequence"/>
</dbReference>
<gene>
    <name evidence="2" type="ORF">M513_03697</name>
    <name evidence="3" type="ORF">M514_03697</name>
</gene>
<feature type="compositionally biased region" description="Basic and acidic residues" evidence="1">
    <location>
        <begin position="254"/>
        <end position="269"/>
    </location>
</feature>
<protein>
    <submittedName>
        <fullName evidence="2">Uncharacterized protein</fullName>
    </submittedName>
</protein>
<dbReference type="PANTHER" id="PTHR33327">
    <property type="entry name" value="ENDONUCLEASE"/>
    <property type="match status" value="1"/>
</dbReference>
<proteinExistence type="predicted"/>
<evidence type="ECO:0000313" key="2">
    <source>
        <dbReference type="EMBL" id="KFD55357.1"/>
    </source>
</evidence>
<organism evidence="2 4">
    <name type="scientific">Trichuris suis</name>
    <name type="common">pig whipworm</name>
    <dbReference type="NCBI Taxonomy" id="68888"/>
    <lineage>
        <taxon>Eukaryota</taxon>
        <taxon>Metazoa</taxon>
        <taxon>Ecdysozoa</taxon>
        <taxon>Nematoda</taxon>
        <taxon>Enoplea</taxon>
        <taxon>Dorylaimia</taxon>
        <taxon>Trichinellida</taxon>
        <taxon>Trichuridae</taxon>
        <taxon>Trichuris</taxon>
    </lineage>
</organism>
<feature type="region of interest" description="Disordered" evidence="1">
    <location>
        <begin position="240"/>
        <end position="269"/>
    </location>
</feature>
<dbReference type="PANTHER" id="PTHR33327:SF3">
    <property type="entry name" value="RNA-DIRECTED DNA POLYMERASE"/>
    <property type="match status" value="1"/>
</dbReference>
<reference evidence="2 4" key="1">
    <citation type="journal article" date="2014" name="Nat. Genet.">
        <title>Genome and transcriptome of the porcine whipworm Trichuris suis.</title>
        <authorList>
            <person name="Jex A.R."/>
            <person name="Nejsum P."/>
            <person name="Schwarz E.M."/>
            <person name="Hu L."/>
            <person name="Young N.D."/>
            <person name="Hall R.S."/>
            <person name="Korhonen P.K."/>
            <person name="Liao S."/>
            <person name="Thamsborg S."/>
            <person name="Xia J."/>
            <person name="Xu P."/>
            <person name="Wang S."/>
            <person name="Scheerlinck J.P."/>
            <person name="Hofmann A."/>
            <person name="Sternberg P.W."/>
            <person name="Wang J."/>
            <person name="Gasser R.B."/>
        </authorList>
    </citation>
    <scope>NUCLEOTIDE SEQUENCE [LARGE SCALE GENOMIC DNA]</scope>
    <source>
        <strain evidence="3">DCEP-RM93F</strain>
        <strain evidence="2">DCEP-RM93M</strain>
    </source>
</reference>
<dbReference type="Proteomes" id="UP000030764">
    <property type="component" value="Unassembled WGS sequence"/>
</dbReference>
<dbReference type="AlphaFoldDB" id="A0A085MDR1"/>
<name>A0A085MDR1_9BILA</name>
<evidence type="ECO:0000313" key="4">
    <source>
        <dbReference type="Proteomes" id="UP000030764"/>
    </source>
</evidence>
<accession>A0A085MDR1</accession>
<sequence length="306" mass="34092">MAGGHIYQKRGRGPLHRSGLNLEGTVHCQCGDVGRALLFFSQMPEIRGLNIVGCEVYRLWGPTETVGDNIVGATDVADAGGELAQICQLPPDSFRLVKHLVTQPLAADCYDKLKACLQERLALAPGERLRRLERLPPSLGDMKPSQLYSLLETLYPAEVNQQIVREMFLKRLPLPVSVLCREWLKNHTLAEEACMADVHFHLQAEVTASAATVQSPADDASVSTSTDQLVTALQRTSLRRSAAPVCRHRPPTLRRPDRRPPTSRRPSGDFVDRWCRIHQRYGPEARNCLGRCTFTEDMAGNRHADQ</sequence>
<evidence type="ECO:0000313" key="3">
    <source>
        <dbReference type="EMBL" id="KFD68681.1"/>
    </source>
</evidence>
<evidence type="ECO:0000256" key="1">
    <source>
        <dbReference type="SAM" id="MobiDB-lite"/>
    </source>
</evidence>
<dbReference type="EMBL" id="KL363200">
    <property type="protein sequence ID" value="KFD55357.1"/>
    <property type="molecule type" value="Genomic_DNA"/>
</dbReference>
<dbReference type="EMBL" id="KL367502">
    <property type="protein sequence ID" value="KFD68681.1"/>
    <property type="molecule type" value="Genomic_DNA"/>
</dbReference>
<keyword evidence="4" id="KW-1185">Reference proteome</keyword>